<reference evidence="1" key="1">
    <citation type="submission" date="2022-06" db="EMBL/GenBank/DDBJ databases">
        <title>Genome Sequence of Candolleomyces eurysporus.</title>
        <authorList>
            <person name="Buettner E."/>
        </authorList>
    </citation>
    <scope>NUCLEOTIDE SEQUENCE</scope>
    <source>
        <strain evidence="1">VTCC 930004</strain>
    </source>
</reference>
<keyword evidence="2" id="KW-1185">Reference proteome</keyword>
<name>A0A9W8M944_9AGAR</name>
<evidence type="ECO:0000313" key="2">
    <source>
        <dbReference type="Proteomes" id="UP001140091"/>
    </source>
</evidence>
<dbReference type="Proteomes" id="UP001140091">
    <property type="component" value="Unassembled WGS sequence"/>
</dbReference>
<accession>A0A9W8M944</accession>
<organism evidence="1 2">
    <name type="scientific">Candolleomyces eurysporus</name>
    <dbReference type="NCBI Taxonomy" id="2828524"/>
    <lineage>
        <taxon>Eukaryota</taxon>
        <taxon>Fungi</taxon>
        <taxon>Dikarya</taxon>
        <taxon>Basidiomycota</taxon>
        <taxon>Agaricomycotina</taxon>
        <taxon>Agaricomycetes</taxon>
        <taxon>Agaricomycetidae</taxon>
        <taxon>Agaricales</taxon>
        <taxon>Agaricineae</taxon>
        <taxon>Psathyrellaceae</taxon>
        <taxon>Candolleomyces</taxon>
    </lineage>
</organism>
<gene>
    <name evidence="1" type="ORF">H1R20_g13700</name>
</gene>
<protein>
    <submittedName>
        <fullName evidence="1">Uncharacterized protein</fullName>
    </submittedName>
</protein>
<comment type="caution">
    <text evidence="1">The sequence shown here is derived from an EMBL/GenBank/DDBJ whole genome shotgun (WGS) entry which is preliminary data.</text>
</comment>
<sequence>MATSTSSPLRIWYMVLGPHGMITKDAISIHIPQAVYVADLKEIIFQKLREGGLDLPQRKIWIKRAPGLQIDGGLPQL</sequence>
<dbReference type="EMBL" id="JANBPK010001348">
    <property type="protein sequence ID" value="KAJ2923390.1"/>
    <property type="molecule type" value="Genomic_DNA"/>
</dbReference>
<dbReference type="AlphaFoldDB" id="A0A9W8M944"/>
<feature type="non-terminal residue" evidence="1">
    <location>
        <position position="77"/>
    </location>
</feature>
<proteinExistence type="predicted"/>
<evidence type="ECO:0000313" key="1">
    <source>
        <dbReference type="EMBL" id="KAJ2923390.1"/>
    </source>
</evidence>